<accession>A0A382PBY2</accession>
<dbReference type="SUPFAM" id="SSF51735">
    <property type="entry name" value="NAD(P)-binding Rossmann-fold domains"/>
    <property type="match status" value="1"/>
</dbReference>
<evidence type="ECO:0000256" key="5">
    <source>
        <dbReference type="ARBA" id="ARBA00029440"/>
    </source>
</evidence>
<dbReference type="GO" id="GO:0006526">
    <property type="term" value="P:L-arginine biosynthetic process"/>
    <property type="evidence" value="ECO:0007669"/>
    <property type="project" value="UniProtKB-KW"/>
</dbReference>
<keyword evidence="2" id="KW-0028">Amino-acid biosynthesis</keyword>
<dbReference type="SMART" id="SM00859">
    <property type="entry name" value="Semialdhyde_dh"/>
    <property type="match status" value="1"/>
</dbReference>
<keyword evidence="3" id="KW-0521">NADP</keyword>
<dbReference type="SUPFAM" id="SSF55347">
    <property type="entry name" value="Glyceraldehyde-3-phosphate dehydrogenase-like, C-terminal domain"/>
    <property type="match status" value="1"/>
</dbReference>
<dbReference type="PANTHER" id="PTHR32338">
    <property type="entry name" value="N-ACETYL-GAMMA-GLUTAMYL-PHOSPHATE REDUCTASE, CHLOROPLASTIC-RELATED-RELATED"/>
    <property type="match status" value="1"/>
</dbReference>
<dbReference type="InterPro" id="IPR000706">
    <property type="entry name" value="AGPR_type-1"/>
</dbReference>
<dbReference type="EMBL" id="UINC01106008">
    <property type="protein sequence ID" value="SVC70357.1"/>
    <property type="molecule type" value="Genomic_DNA"/>
</dbReference>
<dbReference type="PROSITE" id="PS01224">
    <property type="entry name" value="ARGC"/>
    <property type="match status" value="1"/>
</dbReference>
<sequence>MKDLLSVAVLGSTGYVGLELVKILIRHPNFQIKFLGCENSPSKDISQFDQNIVIDTLPKLDLNNNFDPNKYDLVFLSLPHGVSHTFVKSYHKKIKIIDLSADFRLDSNDLYSEYYNNDHTCPELLDQFIYGLPEINKNITNTNFDIAVPGCYPTSILIPLIPLLEKNLIKSDSIIIDSKSGYSGAGKKFDKSNIKNKLEFNFYNYNTNEHRHICEIQQELDKHSNQKVFFSFNPHILPIYRGMMST</sequence>
<reference evidence="7" key="1">
    <citation type="submission" date="2018-05" db="EMBL/GenBank/DDBJ databases">
        <authorList>
            <person name="Lanie J.A."/>
            <person name="Ng W.-L."/>
            <person name="Kazmierczak K.M."/>
            <person name="Andrzejewski T.M."/>
            <person name="Davidsen T.M."/>
            <person name="Wayne K.J."/>
            <person name="Tettelin H."/>
            <person name="Glass J.I."/>
            <person name="Rusch D."/>
            <person name="Podicherti R."/>
            <person name="Tsui H.-C.T."/>
            <person name="Winkler M.E."/>
        </authorList>
    </citation>
    <scope>NUCLEOTIDE SEQUENCE</scope>
</reference>
<comment type="pathway">
    <text evidence="5">Amino-acid biosynthesis.</text>
</comment>
<evidence type="ECO:0000256" key="2">
    <source>
        <dbReference type="ARBA" id="ARBA00022605"/>
    </source>
</evidence>
<proteinExistence type="predicted"/>
<dbReference type="GO" id="GO:0070401">
    <property type="term" value="F:NADP+ binding"/>
    <property type="evidence" value="ECO:0007669"/>
    <property type="project" value="InterPro"/>
</dbReference>
<keyword evidence="1" id="KW-0055">Arginine biosynthesis</keyword>
<evidence type="ECO:0000256" key="1">
    <source>
        <dbReference type="ARBA" id="ARBA00022571"/>
    </source>
</evidence>
<dbReference type="GO" id="GO:0003942">
    <property type="term" value="F:N-acetyl-gamma-glutamyl-phosphate reductase activity"/>
    <property type="evidence" value="ECO:0007669"/>
    <property type="project" value="InterPro"/>
</dbReference>
<feature type="non-terminal residue" evidence="7">
    <location>
        <position position="246"/>
    </location>
</feature>
<dbReference type="InterPro" id="IPR023013">
    <property type="entry name" value="AGPR_AS"/>
</dbReference>
<dbReference type="Gene3D" id="3.40.50.720">
    <property type="entry name" value="NAD(P)-binding Rossmann-like Domain"/>
    <property type="match status" value="1"/>
</dbReference>
<dbReference type="InterPro" id="IPR036291">
    <property type="entry name" value="NAD(P)-bd_dom_sf"/>
</dbReference>
<protein>
    <recommendedName>
        <fullName evidence="6">Semialdehyde dehydrogenase NAD-binding domain-containing protein</fullName>
    </recommendedName>
</protein>
<evidence type="ECO:0000256" key="3">
    <source>
        <dbReference type="ARBA" id="ARBA00022857"/>
    </source>
</evidence>
<name>A0A382PBY2_9ZZZZ</name>
<evidence type="ECO:0000259" key="6">
    <source>
        <dbReference type="SMART" id="SM00859"/>
    </source>
</evidence>
<dbReference type="InterPro" id="IPR050085">
    <property type="entry name" value="AGPR"/>
</dbReference>
<dbReference type="AlphaFoldDB" id="A0A382PBY2"/>
<evidence type="ECO:0000256" key="4">
    <source>
        <dbReference type="ARBA" id="ARBA00023002"/>
    </source>
</evidence>
<keyword evidence="4" id="KW-0560">Oxidoreductase</keyword>
<dbReference type="PANTHER" id="PTHR32338:SF10">
    <property type="entry name" value="N-ACETYL-GAMMA-GLUTAMYL-PHOSPHATE REDUCTASE, CHLOROPLASTIC-RELATED"/>
    <property type="match status" value="1"/>
</dbReference>
<gene>
    <name evidence="7" type="ORF">METZ01_LOCUS323211</name>
</gene>
<feature type="domain" description="Semialdehyde dehydrogenase NAD-binding" evidence="6">
    <location>
        <begin position="6"/>
        <end position="142"/>
    </location>
</feature>
<dbReference type="Pfam" id="PF22698">
    <property type="entry name" value="Semialdhyde_dhC_1"/>
    <property type="match status" value="1"/>
</dbReference>
<dbReference type="CDD" id="cd17895">
    <property type="entry name" value="AGPR_1_N"/>
    <property type="match status" value="1"/>
</dbReference>
<dbReference type="GO" id="GO:0051287">
    <property type="term" value="F:NAD binding"/>
    <property type="evidence" value="ECO:0007669"/>
    <property type="project" value="InterPro"/>
</dbReference>
<dbReference type="Gene3D" id="3.30.360.10">
    <property type="entry name" value="Dihydrodipicolinate Reductase, domain 2"/>
    <property type="match status" value="1"/>
</dbReference>
<dbReference type="InterPro" id="IPR058924">
    <property type="entry name" value="AGPR_dimerisation_dom"/>
</dbReference>
<dbReference type="Pfam" id="PF01118">
    <property type="entry name" value="Semialdhyde_dh"/>
    <property type="match status" value="1"/>
</dbReference>
<dbReference type="InterPro" id="IPR000534">
    <property type="entry name" value="Semialdehyde_DH_NAD-bd"/>
</dbReference>
<dbReference type="NCBIfam" id="TIGR01850">
    <property type="entry name" value="argC"/>
    <property type="match status" value="1"/>
</dbReference>
<evidence type="ECO:0000313" key="7">
    <source>
        <dbReference type="EMBL" id="SVC70357.1"/>
    </source>
</evidence>
<organism evidence="7">
    <name type="scientific">marine metagenome</name>
    <dbReference type="NCBI Taxonomy" id="408172"/>
    <lineage>
        <taxon>unclassified sequences</taxon>
        <taxon>metagenomes</taxon>
        <taxon>ecological metagenomes</taxon>
    </lineage>
</organism>